<proteinExistence type="predicted"/>
<keyword evidence="3" id="KW-1185">Reference proteome</keyword>
<organism evidence="2 3">
    <name type="scientific">Pelobates cultripes</name>
    <name type="common">Western spadefoot toad</name>
    <dbReference type="NCBI Taxonomy" id="61616"/>
    <lineage>
        <taxon>Eukaryota</taxon>
        <taxon>Metazoa</taxon>
        <taxon>Chordata</taxon>
        <taxon>Craniata</taxon>
        <taxon>Vertebrata</taxon>
        <taxon>Euteleostomi</taxon>
        <taxon>Amphibia</taxon>
        <taxon>Batrachia</taxon>
        <taxon>Anura</taxon>
        <taxon>Pelobatoidea</taxon>
        <taxon>Pelobatidae</taxon>
        <taxon>Pelobates</taxon>
    </lineage>
</organism>
<accession>A0AAD1R346</accession>
<evidence type="ECO:0000256" key="1">
    <source>
        <dbReference type="SAM" id="MobiDB-lite"/>
    </source>
</evidence>
<name>A0AAD1R346_PELCU</name>
<sequence length="99" mass="11102">MKGQQGEGRVCKEHEGSTRRRKGLQGAGRVSKELECKTAERTCKQRSQYCAGCAPKQAVRRVACQEPGVFKSHAARSEDPCRYMDLVLHIYLFLACTII</sequence>
<protein>
    <submittedName>
        <fullName evidence="2">Uncharacterized protein</fullName>
    </submittedName>
</protein>
<feature type="compositionally biased region" description="Basic and acidic residues" evidence="1">
    <location>
        <begin position="9"/>
        <end position="18"/>
    </location>
</feature>
<evidence type="ECO:0000313" key="2">
    <source>
        <dbReference type="EMBL" id="CAH2222117.1"/>
    </source>
</evidence>
<dbReference type="Proteomes" id="UP001295444">
    <property type="component" value="Chromosome 01"/>
</dbReference>
<feature type="region of interest" description="Disordered" evidence="1">
    <location>
        <begin position="1"/>
        <end position="32"/>
    </location>
</feature>
<dbReference type="EMBL" id="OW240912">
    <property type="protein sequence ID" value="CAH2222117.1"/>
    <property type="molecule type" value="Genomic_DNA"/>
</dbReference>
<dbReference type="AlphaFoldDB" id="A0AAD1R346"/>
<evidence type="ECO:0000313" key="3">
    <source>
        <dbReference type="Proteomes" id="UP001295444"/>
    </source>
</evidence>
<gene>
    <name evidence="2" type="ORF">PECUL_23A003646</name>
</gene>
<reference evidence="2" key="1">
    <citation type="submission" date="2022-03" db="EMBL/GenBank/DDBJ databases">
        <authorList>
            <person name="Alioto T."/>
            <person name="Alioto T."/>
            <person name="Gomez Garrido J."/>
        </authorList>
    </citation>
    <scope>NUCLEOTIDE SEQUENCE</scope>
</reference>